<feature type="transmembrane region" description="Helical" evidence="1">
    <location>
        <begin position="57"/>
        <end position="78"/>
    </location>
</feature>
<feature type="transmembrane region" description="Helical" evidence="1">
    <location>
        <begin position="25"/>
        <end position="45"/>
    </location>
</feature>
<dbReference type="InterPro" id="IPR007436">
    <property type="entry name" value="DUF485"/>
</dbReference>
<dbReference type="KEGG" id="plal:FXN65_13415"/>
<accession>A0A5J6QQR0</accession>
<dbReference type="EMBL" id="CP043311">
    <property type="protein sequence ID" value="QEY63019.1"/>
    <property type="molecule type" value="Genomic_DNA"/>
</dbReference>
<gene>
    <name evidence="2" type="ORF">FXN65_13415</name>
</gene>
<dbReference type="PANTHER" id="PTHR38598:SF1">
    <property type="entry name" value="INNER MEMBRANE PROTEIN YJCH"/>
    <property type="match status" value="1"/>
</dbReference>
<reference evidence="2 3" key="1">
    <citation type="submission" date="2019-08" db="EMBL/GenBank/DDBJ databases">
        <title>Whole-genome Sequencing of e-waste polymer degrading bacterium Pseudomonas sp. strain PE08.</title>
        <authorList>
            <person name="Kirdat K."/>
            <person name="Debbarma P."/>
            <person name="Narawade N."/>
            <person name="Suyal D."/>
            <person name="Thorat V."/>
            <person name="Shouche Y."/>
            <person name="Goel R."/>
            <person name="Yadav A."/>
        </authorList>
    </citation>
    <scope>NUCLEOTIDE SEQUENCE [LARGE SCALE GENOMIC DNA]</scope>
    <source>
        <strain evidence="2 3">PE08</strain>
    </source>
</reference>
<sequence>MEPNALAGIRTNPLFVALVRRRRRFVACLTAATLLPYFAFIYVAGFMPEVLAARFSAASIVTIGWPISVVLIVGAWLLTGLYIRRANGEFDELTAKILAGEQ</sequence>
<evidence type="ECO:0000313" key="2">
    <source>
        <dbReference type="EMBL" id="QEY63019.1"/>
    </source>
</evidence>
<keyword evidence="1" id="KW-0472">Membrane</keyword>
<evidence type="ECO:0000256" key="1">
    <source>
        <dbReference type="SAM" id="Phobius"/>
    </source>
</evidence>
<evidence type="ECO:0000313" key="3">
    <source>
        <dbReference type="Proteomes" id="UP000327179"/>
    </source>
</evidence>
<dbReference type="Proteomes" id="UP000327179">
    <property type="component" value="Chromosome"/>
</dbReference>
<dbReference type="InterPro" id="IPR052959">
    <property type="entry name" value="Inner_membrane_assoc"/>
</dbReference>
<dbReference type="RefSeq" id="WP_151133672.1">
    <property type="nucleotide sequence ID" value="NZ_CP043311.1"/>
</dbReference>
<proteinExistence type="predicted"/>
<dbReference type="GO" id="GO:0005886">
    <property type="term" value="C:plasma membrane"/>
    <property type="evidence" value="ECO:0007669"/>
    <property type="project" value="TreeGrafter"/>
</dbReference>
<keyword evidence="1" id="KW-0812">Transmembrane</keyword>
<dbReference type="PANTHER" id="PTHR38598">
    <property type="entry name" value="INNER MEMBRANE PROTEIN YJCH"/>
    <property type="match status" value="1"/>
</dbReference>
<keyword evidence="3" id="KW-1185">Reference proteome</keyword>
<name>A0A5J6QQR0_9GAMM</name>
<dbReference type="AlphaFoldDB" id="A0A5J6QQR0"/>
<dbReference type="Pfam" id="PF04341">
    <property type="entry name" value="DUF485"/>
    <property type="match status" value="1"/>
</dbReference>
<organism evidence="2 3">
    <name type="scientific">Metapseudomonas lalkuanensis</name>
    <dbReference type="NCBI Taxonomy" id="2604832"/>
    <lineage>
        <taxon>Bacteria</taxon>
        <taxon>Pseudomonadati</taxon>
        <taxon>Pseudomonadota</taxon>
        <taxon>Gammaproteobacteria</taxon>
        <taxon>Pseudomonadales</taxon>
        <taxon>Pseudomonadaceae</taxon>
        <taxon>Metapseudomonas</taxon>
    </lineage>
</organism>
<keyword evidence="1" id="KW-1133">Transmembrane helix</keyword>
<protein>
    <submittedName>
        <fullName evidence="2">DUF485 domain-containing protein</fullName>
    </submittedName>
</protein>